<dbReference type="SUPFAM" id="SSF52172">
    <property type="entry name" value="CheY-like"/>
    <property type="match status" value="1"/>
</dbReference>
<evidence type="ECO:0008006" key="2">
    <source>
        <dbReference type="Google" id="ProtNLM"/>
    </source>
</evidence>
<protein>
    <recommendedName>
        <fullName evidence="2">Response regulatory domain-containing protein</fullName>
    </recommendedName>
</protein>
<dbReference type="EMBL" id="BART01035002">
    <property type="protein sequence ID" value="GAH09953.1"/>
    <property type="molecule type" value="Genomic_DNA"/>
</dbReference>
<name>X1EMV8_9ZZZZ</name>
<accession>X1EMV8</accession>
<dbReference type="InterPro" id="IPR011006">
    <property type="entry name" value="CheY-like_superfamily"/>
</dbReference>
<reference evidence="1" key="1">
    <citation type="journal article" date="2014" name="Front. Microbiol.">
        <title>High frequency of phylogenetically diverse reductive dehalogenase-homologous genes in deep subseafloor sedimentary metagenomes.</title>
        <authorList>
            <person name="Kawai M."/>
            <person name="Futagami T."/>
            <person name="Toyoda A."/>
            <person name="Takaki Y."/>
            <person name="Nishi S."/>
            <person name="Hori S."/>
            <person name="Arai W."/>
            <person name="Tsubouchi T."/>
            <person name="Morono Y."/>
            <person name="Uchiyama I."/>
            <person name="Ito T."/>
            <person name="Fujiyama A."/>
            <person name="Inagaki F."/>
            <person name="Takami H."/>
        </authorList>
    </citation>
    <scope>NUCLEOTIDE SEQUENCE</scope>
    <source>
        <strain evidence="1">Expedition CK06-06</strain>
    </source>
</reference>
<dbReference type="AlphaFoldDB" id="X1EMV8"/>
<evidence type="ECO:0000313" key="1">
    <source>
        <dbReference type="EMBL" id="GAH09953.1"/>
    </source>
</evidence>
<feature type="non-terminal residue" evidence="1">
    <location>
        <position position="41"/>
    </location>
</feature>
<proteinExistence type="predicted"/>
<organism evidence="1">
    <name type="scientific">marine sediment metagenome</name>
    <dbReference type="NCBI Taxonomy" id="412755"/>
    <lineage>
        <taxon>unclassified sequences</taxon>
        <taxon>metagenomes</taxon>
        <taxon>ecological metagenomes</taxon>
    </lineage>
</organism>
<gene>
    <name evidence="1" type="ORF">S01H4_59629</name>
</gene>
<comment type="caution">
    <text evidence="1">The sequence shown here is derived from an EMBL/GenBank/DDBJ whole genome shotgun (WGS) entry which is preliminary data.</text>
</comment>
<sequence>MKKGILVVDDDLDILYCYELTFKNENTVVFATDNVKEAERI</sequence>